<gene>
    <name evidence="1" type="ORF">MCHLO_09168</name>
</gene>
<dbReference type="Proteomes" id="UP000815677">
    <property type="component" value="Unassembled WGS sequence"/>
</dbReference>
<dbReference type="EMBL" id="DF847559">
    <property type="protein sequence ID" value="GAT52081.1"/>
    <property type="molecule type" value="Genomic_DNA"/>
</dbReference>
<name>A0ABQ0LM30_MYCCL</name>
<dbReference type="InterPro" id="IPR032675">
    <property type="entry name" value="LRR_dom_sf"/>
</dbReference>
<reference evidence="1" key="1">
    <citation type="submission" date="2014-09" db="EMBL/GenBank/DDBJ databases">
        <title>Genome sequence of the luminous mushroom Mycena chlorophos for searching fungal bioluminescence genes.</title>
        <authorList>
            <person name="Tanaka Y."/>
            <person name="Kasuga D."/>
            <person name="Oba Y."/>
            <person name="Hase S."/>
            <person name="Sato K."/>
            <person name="Oba Y."/>
            <person name="Sakakibara Y."/>
        </authorList>
    </citation>
    <scope>NUCLEOTIDE SEQUENCE</scope>
</reference>
<evidence type="ECO:0000313" key="1">
    <source>
        <dbReference type="EMBL" id="GAT52081.1"/>
    </source>
</evidence>
<evidence type="ECO:0000313" key="2">
    <source>
        <dbReference type="Proteomes" id="UP000815677"/>
    </source>
</evidence>
<organism evidence="1 2">
    <name type="scientific">Mycena chlorophos</name>
    <name type="common">Agaric fungus</name>
    <name type="synonym">Agaricus chlorophos</name>
    <dbReference type="NCBI Taxonomy" id="658473"/>
    <lineage>
        <taxon>Eukaryota</taxon>
        <taxon>Fungi</taxon>
        <taxon>Dikarya</taxon>
        <taxon>Basidiomycota</taxon>
        <taxon>Agaricomycotina</taxon>
        <taxon>Agaricomycetes</taxon>
        <taxon>Agaricomycetidae</taxon>
        <taxon>Agaricales</taxon>
        <taxon>Marasmiineae</taxon>
        <taxon>Mycenaceae</taxon>
        <taxon>Mycena</taxon>
    </lineage>
</organism>
<dbReference type="Gene3D" id="1.20.1280.50">
    <property type="match status" value="1"/>
</dbReference>
<protein>
    <recommendedName>
        <fullName evidence="3">F-box domain-containing protein</fullName>
    </recommendedName>
</protein>
<keyword evidence="2" id="KW-1185">Reference proteome</keyword>
<proteinExistence type="predicted"/>
<dbReference type="SUPFAM" id="SSF52047">
    <property type="entry name" value="RNI-like"/>
    <property type="match status" value="1"/>
</dbReference>
<sequence length="502" mass="56681">MTLPNSPSATLRSQIAELEATLALQREEAEKAAFHHKRLINGTENQLAALHEQLASTTYPVETVPPEILSEIFRSYQRQNGCGNPFDNRSSPIPLTQVCRTWRRLALSMFELWTSLAIYLDGRLPPGPVLQRGVVDWFARAGKRDLEIMVMGDEGDDIDLADLQPLFVQFAPRLKMLSIEDSSADIIEEMNTWNLHFPVLLDAILYVGLGYDMHETNLELLHNAPKLDSLTLFNVTLQNEFLDVPEQWRKLTKLVLQGSVYTAECVGALKGLPALRVLEVTIGPNDPTWTQVPYLHPALEELEATFEEPEAANAAVFLRAFTFPCLRKLPRALPVSIADERVLSAFLQRSSPPLRELSLRGPSIETLRMFTEKCPGLSDLRIHRPRVQLVTHFFDSWESDPGFCAALEHVTFVLSNDALYTYPPSETAALASIELFVERTADAVNKRRALCGSQFCLRSLKVHCYLPRYLGFLFSEEKMRGLRKLRDEGLNIVFGSFKNPVF</sequence>
<dbReference type="Gene3D" id="3.80.10.10">
    <property type="entry name" value="Ribonuclease Inhibitor"/>
    <property type="match status" value="1"/>
</dbReference>
<accession>A0ABQ0LM30</accession>
<evidence type="ECO:0008006" key="3">
    <source>
        <dbReference type="Google" id="ProtNLM"/>
    </source>
</evidence>